<dbReference type="CDD" id="cd17321">
    <property type="entry name" value="MFS_MMR_MDR_like"/>
    <property type="match status" value="1"/>
</dbReference>
<feature type="transmembrane region" description="Helical" evidence="5">
    <location>
        <begin position="323"/>
        <end position="343"/>
    </location>
</feature>
<evidence type="ECO:0000256" key="5">
    <source>
        <dbReference type="SAM" id="Phobius"/>
    </source>
</evidence>
<evidence type="ECO:0000256" key="2">
    <source>
        <dbReference type="ARBA" id="ARBA00022692"/>
    </source>
</evidence>
<keyword evidence="8" id="KW-1185">Reference proteome</keyword>
<feature type="transmembrane region" description="Helical" evidence="5">
    <location>
        <begin position="297"/>
        <end position="316"/>
    </location>
</feature>
<dbReference type="AlphaFoldDB" id="A0A495W6F4"/>
<organism evidence="7 8">
    <name type="scientific">Saccharothrix australiensis</name>
    <dbReference type="NCBI Taxonomy" id="2072"/>
    <lineage>
        <taxon>Bacteria</taxon>
        <taxon>Bacillati</taxon>
        <taxon>Actinomycetota</taxon>
        <taxon>Actinomycetes</taxon>
        <taxon>Pseudonocardiales</taxon>
        <taxon>Pseudonocardiaceae</taxon>
        <taxon>Saccharothrix</taxon>
    </lineage>
</organism>
<feature type="domain" description="Major facilitator superfamily (MFS) profile" evidence="6">
    <location>
        <begin position="1"/>
        <end position="451"/>
    </location>
</feature>
<dbReference type="Gene3D" id="1.20.1720.10">
    <property type="entry name" value="Multidrug resistance protein D"/>
    <property type="match status" value="1"/>
</dbReference>
<evidence type="ECO:0000313" key="7">
    <source>
        <dbReference type="EMBL" id="RKT56657.1"/>
    </source>
</evidence>
<dbReference type="PROSITE" id="PS50850">
    <property type="entry name" value="MFS"/>
    <property type="match status" value="1"/>
</dbReference>
<dbReference type="RefSeq" id="WP_246019187.1">
    <property type="nucleotide sequence ID" value="NZ_RBXO01000001.1"/>
</dbReference>
<keyword evidence="3 5" id="KW-1133">Transmembrane helix</keyword>
<feature type="transmembrane region" description="Helical" evidence="5">
    <location>
        <begin position="193"/>
        <end position="211"/>
    </location>
</feature>
<evidence type="ECO:0000256" key="3">
    <source>
        <dbReference type="ARBA" id="ARBA00022989"/>
    </source>
</evidence>
<feature type="transmembrane region" description="Helical" evidence="5">
    <location>
        <begin position="259"/>
        <end position="285"/>
    </location>
</feature>
<feature type="transmembrane region" description="Helical" evidence="5">
    <location>
        <begin position="131"/>
        <end position="153"/>
    </location>
</feature>
<dbReference type="PANTHER" id="PTHR42718">
    <property type="entry name" value="MAJOR FACILITATOR SUPERFAMILY MULTIDRUG TRANSPORTER MFSC"/>
    <property type="match status" value="1"/>
</dbReference>
<feature type="transmembrane region" description="Helical" evidence="5">
    <location>
        <begin position="159"/>
        <end position="181"/>
    </location>
</feature>
<keyword evidence="2 5" id="KW-0812">Transmembrane</keyword>
<dbReference type="InterPro" id="IPR036259">
    <property type="entry name" value="MFS_trans_sf"/>
</dbReference>
<name>A0A495W6F4_9PSEU</name>
<feature type="transmembrane region" description="Helical" evidence="5">
    <location>
        <begin position="73"/>
        <end position="92"/>
    </location>
</feature>
<feature type="transmembrane region" description="Helical" evidence="5">
    <location>
        <begin position="394"/>
        <end position="412"/>
    </location>
</feature>
<dbReference type="PRINTS" id="PR01036">
    <property type="entry name" value="TCRTETB"/>
</dbReference>
<feature type="transmembrane region" description="Helical" evidence="5">
    <location>
        <begin position="43"/>
        <end position="61"/>
    </location>
</feature>
<evidence type="ECO:0000256" key="4">
    <source>
        <dbReference type="ARBA" id="ARBA00023136"/>
    </source>
</evidence>
<feature type="transmembrane region" description="Helical" evidence="5">
    <location>
        <begin position="217"/>
        <end position="238"/>
    </location>
</feature>
<protein>
    <submittedName>
        <fullName evidence="7">MFS transporter</fullName>
    </submittedName>
</protein>
<feature type="transmembrane region" description="Helical" evidence="5">
    <location>
        <begin position="424"/>
        <end position="447"/>
    </location>
</feature>
<gene>
    <name evidence="7" type="ORF">C8E97_5366</name>
</gene>
<feature type="transmembrane region" description="Helical" evidence="5">
    <location>
        <begin position="349"/>
        <end position="373"/>
    </location>
</feature>
<feature type="transmembrane region" description="Helical" evidence="5">
    <location>
        <begin position="98"/>
        <end position="119"/>
    </location>
</feature>
<dbReference type="Gene3D" id="1.20.1250.20">
    <property type="entry name" value="MFS general substrate transporter like domains"/>
    <property type="match status" value="1"/>
</dbReference>
<dbReference type="SUPFAM" id="SSF103473">
    <property type="entry name" value="MFS general substrate transporter"/>
    <property type="match status" value="1"/>
</dbReference>
<evidence type="ECO:0000259" key="6">
    <source>
        <dbReference type="PROSITE" id="PS50850"/>
    </source>
</evidence>
<dbReference type="InterPro" id="IPR011701">
    <property type="entry name" value="MFS"/>
</dbReference>
<dbReference type="InterPro" id="IPR020846">
    <property type="entry name" value="MFS_dom"/>
</dbReference>
<dbReference type="GO" id="GO:0022857">
    <property type="term" value="F:transmembrane transporter activity"/>
    <property type="evidence" value="ECO:0007669"/>
    <property type="project" value="InterPro"/>
</dbReference>
<dbReference type="EMBL" id="RBXO01000001">
    <property type="protein sequence ID" value="RKT56657.1"/>
    <property type="molecule type" value="Genomic_DNA"/>
</dbReference>
<keyword evidence="4 5" id="KW-0472">Membrane</keyword>
<sequence>MNRRVLVPIAVLLSSAAFPLTITGASVALPGLADDLAASPTAAQWVVTGYNLCFAAFLAFGGSLADLLGKRRLYVSGVVAFLLGSALCAVAGDVGVLVAARLVAGAGAAVATATGQSLLAATFDGRARARVFGALGTVLGAGVALGPTISGFLVDLAGWRAVFGVPAALAALVLLLCPALPAVPGAGGGSVDWLGGGLFTLGLGALIWVSVEAPALGVAHPAVLVGVLVVGAGAIAFARVERRRAAPMFDLALLRDRAFLGYSLVAATMMGLLVPLLVYLPSYFIDVIGLDPTEAGLWMLLLTLPSVLLPGAGAALSRRSPRLLSVGAILVSAVGVVALATIGPGSTPWTLLAPLLLVGAGVGVTTGVVDGLAISSAPTERAGAAAGLFNTARLTTETIALATVGSALTSLAGGQLAGEGFTDALRVVVIALGCLGIVAAVGADALLREKSV</sequence>
<comment type="caution">
    <text evidence="7">The sequence shown here is derived from an EMBL/GenBank/DDBJ whole genome shotgun (WGS) entry which is preliminary data.</text>
</comment>
<reference evidence="7 8" key="1">
    <citation type="submission" date="2018-10" db="EMBL/GenBank/DDBJ databases">
        <title>Sequencing the genomes of 1000 actinobacteria strains.</title>
        <authorList>
            <person name="Klenk H.-P."/>
        </authorList>
    </citation>
    <scope>NUCLEOTIDE SEQUENCE [LARGE SCALE GENOMIC DNA]</scope>
    <source>
        <strain evidence="7 8">DSM 43800</strain>
    </source>
</reference>
<proteinExistence type="predicted"/>
<dbReference type="PANTHER" id="PTHR42718:SF49">
    <property type="entry name" value="EXPORT PROTEIN"/>
    <property type="match status" value="1"/>
</dbReference>
<comment type="subcellular location">
    <subcellularLocation>
        <location evidence="1">Cell membrane</location>
        <topology evidence="1">Multi-pass membrane protein</topology>
    </subcellularLocation>
</comment>
<evidence type="ECO:0000313" key="8">
    <source>
        <dbReference type="Proteomes" id="UP000282084"/>
    </source>
</evidence>
<accession>A0A495W6F4</accession>
<evidence type="ECO:0000256" key="1">
    <source>
        <dbReference type="ARBA" id="ARBA00004651"/>
    </source>
</evidence>
<dbReference type="Pfam" id="PF07690">
    <property type="entry name" value="MFS_1"/>
    <property type="match status" value="1"/>
</dbReference>
<dbReference type="Proteomes" id="UP000282084">
    <property type="component" value="Unassembled WGS sequence"/>
</dbReference>
<dbReference type="GO" id="GO:0005886">
    <property type="term" value="C:plasma membrane"/>
    <property type="evidence" value="ECO:0007669"/>
    <property type="project" value="UniProtKB-SubCell"/>
</dbReference>